<evidence type="ECO:0000259" key="2">
    <source>
        <dbReference type="Pfam" id="PF08722"/>
    </source>
</evidence>
<evidence type="ECO:0000259" key="1">
    <source>
        <dbReference type="Pfam" id="PF08721"/>
    </source>
</evidence>
<dbReference type="Pfam" id="PF08721">
    <property type="entry name" value="Tn7_Tnp_TnsA_C"/>
    <property type="match status" value="1"/>
</dbReference>
<accession>A0A2W1KMN0</accession>
<dbReference type="InterPro" id="IPR014832">
    <property type="entry name" value="TnsA_C"/>
</dbReference>
<keyword evidence="3" id="KW-0540">Nuclease</keyword>
<dbReference type="Pfam" id="PF08722">
    <property type="entry name" value="Tn7_TnsA-like_N"/>
    <property type="match status" value="1"/>
</dbReference>
<evidence type="ECO:0000313" key="3">
    <source>
        <dbReference type="EMBL" id="PZD80557.1"/>
    </source>
</evidence>
<gene>
    <name evidence="3" type="ORF">DN052_08905</name>
</gene>
<evidence type="ECO:0000313" key="4">
    <source>
        <dbReference type="Proteomes" id="UP000248886"/>
    </source>
</evidence>
<dbReference type="AlphaFoldDB" id="A0A2W1KMN0"/>
<dbReference type="EMBL" id="QKQP01000005">
    <property type="protein sequence ID" value="PZD80557.1"/>
    <property type="molecule type" value="Genomic_DNA"/>
</dbReference>
<organism evidence="3 4">
    <name type="scientific">Acidithiobacillus ferrooxidans</name>
    <name type="common">Thiobacillus ferrooxidans</name>
    <dbReference type="NCBI Taxonomy" id="920"/>
    <lineage>
        <taxon>Bacteria</taxon>
        <taxon>Pseudomonadati</taxon>
        <taxon>Pseudomonadota</taxon>
        <taxon>Acidithiobacillia</taxon>
        <taxon>Acidithiobacillales</taxon>
        <taxon>Acidithiobacillaceae</taxon>
        <taxon>Acidithiobacillus</taxon>
    </lineage>
</organism>
<feature type="domain" description="TnsA endonuclease C-terminal" evidence="1">
    <location>
        <begin position="140"/>
        <end position="213"/>
    </location>
</feature>
<comment type="caution">
    <text evidence="3">The sequence shown here is derived from an EMBL/GenBank/DDBJ whole genome shotgun (WGS) entry which is preliminary data.</text>
</comment>
<keyword evidence="3" id="KW-0378">Hydrolase</keyword>
<dbReference type="GO" id="GO:0004519">
    <property type="term" value="F:endonuclease activity"/>
    <property type="evidence" value="ECO:0007669"/>
    <property type="project" value="UniProtKB-KW"/>
</dbReference>
<dbReference type="InterPro" id="IPR014833">
    <property type="entry name" value="TnsA_N"/>
</dbReference>
<dbReference type="OMA" id="WKEKWKA"/>
<dbReference type="Proteomes" id="UP000248886">
    <property type="component" value="Unassembled WGS sequence"/>
</dbReference>
<proteinExistence type="predicted"/>
<dbReference type="RefSeq" id="WP_012537231.1">
    <property type="nucleotide sequence ID" value="NZ_AP025160.1"/>
</dbReference>
<dbReference type="OrthoDB" id="881413at2"/>
<keyword evidence="3" id="KW-0255">Endonuclease</keyword>
<name>A0A2W1KMN0_ACIFR</name>
<dbReference type="GeneID" id="65281564"/>
<reference evidence="3 4" key="1">
    <citation type="submission" date="2018-06" db="EMBL/GenBank/DDBJ databases">
        <title>Draft sequence of Acidithiobacillus ferrooxidans CCM 4253.</title>
        <authorList>
            <person name="Moya-Beltran A."/>
            <person name="Castro M."/>
            <person name="Covarrubias P.C."/>
            <person name="Issotta F."/>
            <person name="Janiczek O."/>
            <person name="Mandl M."/>
            <person name="Kucera J."/>
            <person name="Quatrini R."/>
        </authorList>
    </citation>
    <scope>NUCLEOTIDE SEQUENCE [LARGE SCALE GENOMIC DNA]</scope>
    <source>
        <strain evidence="3 4">CCM 4253</strain>
    </source>
</reference>
<protein>
    <submittedName>
        <fullName evidence="3">Heteromeric transposase endonuclease subunit TnsA</fullName>
    </submittedName>
</protein>
<sequence length="229" mass="26870">MNINSCNKVDNPSRRKIGTTRRSVSGLYPFRGVGPVDFESTLERDFLIRLETDRRVLDVVSQPTTIEFVGLRGQVYPYTPDYLVTYRAYPGPYHAPILVEVKPASELDKHLPEWKAKFRAAMTHCKERGYIFHLRHEPRIRDQRWKNAMFLQRYRQMQFVPEESEWIIGNLRQMGTATFDHLLARHFFGEVDRAIGISHLWHLLATARMECDWSQPLSQTSELWVPDHG</sequence>
<feature type="domain" description="TnsA endonuclease N-terminal" evidence="2">
    <location>
        <begin position="53"/>
        <end position="137"/>
    </location>
</feature>